<comment type="caution">
    <text evidence="2">The sequence shown here is derived from an EMBL/GenBank/DDBJ whole genome shotgun (WGS) entry which is preliminary data.</text>
</comment>
<dbReference type="Proteomes" id="UP001595818">
    <property type="component" value="Unassembled WGS sequence"/>
</dbReference>
<dbReference type="PROSITE" id="PS51318">
    <property type="entry name" value="TAT"/>
    <property type="match status" value="1"/>
</dbReference>
<dbReference type="InterPro" id="IPR019546">
    <property type="entry name" value="TAT_signal_bac_arc"/>
</dbReference>
<dbReference type="PANTHER" id="PTHR43737">
    <property type="entry name" value="BLL7424 PROTEIN"/>
    <property type="match status" value="1"/>
</dbReference>
<dbReference type="EMBL" id="JBHSJJ010000001">
    <property type="protein sequence ID" value="MFC4870509.1"/>
    <property type="molecule type" value="Genomic_DNA"/>
</dbReference>
<organism evidence="2 3">
    <name type="scientific">Negadavirga shengliensis</name>
    <dbReference type="NCBI Taxonomy" id="1389218"/>
    <lineage>
        <taxon>Bacteria</taxon>
        <taxon>Pseudomonadati</taxon>
        <taxon>Bacteroidota</taxon>
        <taxon>Cytophagia</taxon>
        <taxon>Cytophagales</taxon>
        <taxon>Cyclobacteriaceae</taxon>
        <taxon>Negadavirga</taxon>
    </lineage>
</organism>
<dbReference type="InterPro" id="IPR006311">
    <property type="entry name" value="TAT_signal"/>
</dbReference>
<dbReference type="PROSITE" id="PS51257">
    <property type="entry name" value="PROKAR_LIPOPROTEIN"/>
    <property type="match status" value="1"/>
</dbReference>
<accession>A0ABV9SVZ0</accession>
<name>A0ABV9SVZ0_9BACT</name>
<sequence length="475" mass="53231">MKTNWRRRDFLKKTSAAAIAAMAAGAPMPGLLSSCSSRNKIKASADSVILLYMAGGMAHTETFDPKKYTPFRKGMESQEVLSTFKSVPTILDGIQFSEGLEKIGQVMDRGTLIRSYVAADLGHILHTRHQYHWHTCYEPPQSVTVPHIGSWIAKEMGPVNPVIPPFINIGQRFTVGEGEELKAFHSAGFLGSEYGPFLIPDPTSGLDSVRPPVGMSNKRFEARNQLYEKLVQESAMGEFGSDYQKESLKRSMEQAYILLNSPEAKAFDLSQEPKEKYDTYNTGKFGLGCLMARRLVDEGARFISVTTEYEPFMGWDTHENGHTRLVDMKKLIDAPIAQLVKDLDESGRLERTMIIVASEFSRDMLTEGRPEAKVKDQVEVPDIIEDMKNYGMHRHFTDGCSILMFGGGIKRGYVYGQTADERPCKTVEKPIKIDSIHQTVYHALGMDPETHYVIEKRPFYTTPDGHGEAELELLA</sequence>
<dbReference type="InterPro" id="IPR010869">
    <property type="entry name" value="DUF1501"/>
</dbReference>
<reference evidence="3" key="1">
    <citation type="journal article" date="2019" name="Int. J. Syst. Evol. Microbiol.">
        <title>The Global Catalogue of Microorganisms (GCM) 10K type strain sequencing project: providing services to taxonomists for standard genome sequencing and annotation.</title>
        <authorList>
            <consortium name="The Broad Institute Genomics Platform"/>
            <consortium name="The Broad Institute Genome Sequencing Center for Infectious Disease"/>
            <person name="Wu L."/>
            <person name="Ma J."/>
        </authorList>
    </citation>
    <scope>NUCLEOTIDE SEQUENCE [LARGE SCALE GENOMIC DNA]</scope>
    <source>
        <strain evidence="3">CGMCC 4.7466</strain>
    </source>
</reference>
<dbReference type="RefSeq" id="WP_377061110.1">
    <property type="nucleotide sequence ID" value="NZ_JBHSJJ010000001.1"/>
</dbReference>
<dbReference type="NCBIfam" id="TIGR01409">
    <property type="entry name" value="TAT_signal_seq"/>
    <property type="match status" value="1"/>
</dbReference>
<dbReference type="SUPFAM" id="SSF53649">
    <property type="entry name" value="Alkaline phosphatase-like"/>
    <property type="match status" value="1"/>
</dbReference>
<gene>
    <name evidence="2" type="ORF">ACFPFU_02340</name>
</gene>
<keyword evidence="1" id="KW-0732">Signal</keyword>
<evidence type="ECO:0000313" key="2">
    <source>
        <dbReference type="EMBL" id="MFC4870509.1"/>
    </source>
</evidence>
<keyword evidence="3" id="KW-1185">Reference proteome</keyword>
<dbReference type="PANTHER" id="PTHR43737:SF1">
    <property type="entry name" value="DUF1501 DOMAIN-CONTAINING PROTEIN"/>
    <property type="match status" value="1"/>
</dbReference>
<protein>
    <submittedName>
        <fullName evidence="2">DUF1501 domain-containing protein</fullName>
    </submittedName>
</protein>
<feature type="signal peptide" evidence="1">
    <location>
        <begin position="1"/>
        <end position="23"/>
    </location>
</feature>
<dbReference type="Pfam" id="PF07394">
    <property type="entry name" value="DUF1501"/>
    <property type="match status" value="1"/>
</dbReference>
<evidence type="ECO:0000256" key="1">
    <source>
        <dbReference type="SAM" id="SignalP"/>
    </source>
</evidence>
<dbReference type="InterPro" id="IPR017850">
    <property type="entry name" value="Alkaline_phosphatase_core_sf"/>
</dbReference>
<evidence type="ECO:0000313" key="3">
    <source>
        <dbReference type="Proteomes" id="UP001595818"/>
    </source>
</evidence>
<feature type="chain" id="PRO_5046752903" evidence="1">
    <location>
        <begin position="24"/>
        <end position="475"/>
    </location>
</feature>
<proteinExistence type="predicted"/>